<gene>
    <name evidence="2" type="ORF">ACIGXA_23365</name>
</gene>
<feature type="domain" description="SnoaL-like" evidence="1">
    <location>
        <begin position="10"/>
        <end position="111"/>
    </location>
</feature>
<dbReference type="InterPro" id="IPR032710">
    <property type="entry name" value="NTF2-like_dom_sf"/>
</dbReference>
<organism evidence="2 3">
    <name type="scientific">Streptomyces fildesensis</name>
    <dbReference type="NCBI Taxonomy" id="375757"/>
    <lineage>
        <taxon>Bacteria</taxon>
        <taxon>Bacillati</taxon>
        <taxon>Actinomycetota</taxon>
        <taxon>Actinomycetes</taxon>
        <taxon>Kitasatosporales</taxon>
        <taxon>Streptomycetaceae</taxon>
        <taxon>Streptomyces</taxon>
    </lineage>
</organism>
<dbReference type="EMBL" id="JBITYG010000007">
    <property type="protein sequence ID" value="MFI9103465.1"/>
    <property type="molecule type" value="Genomic_DNA"/>
</dbReference>
<evidence type="ECO:0000313" key="3">
    <source>
        <dbReference type="Proteomes" id="UP001614394"/>
    </source>
</evidence>
<dbReference type="SUPFAM" id="SSF54427">
    <property type="entry name" value="NTF2-like"/>
    <property type="match status" value="1"/>
</dbReference>
<dbReference type="Pfam" id="PF12680">
    <property type="entry name" value="SnoaL_2"/>
    <property type="match status" value="1"/>
</dbReference>
<name>A0ABW8CAL5_9ACTN</name>
<evidence type="ECO:0000259" key="1">
    <source>
        <dbReference type="Pfam" id="PF12680"/>
    </source>
</evidence>
<reference evidence="2 3" key="1">
    <citation type="submission" date="2024-10" db="EMBL/GenBank/DDBJ databases">
        <title>The Natural Products Discovery Center: Release of the First 8490 Sequenced Strains for Exploring Actinobacteria Biosynthetic Diversity.</title>
        <authorList>
            <person name="Kalkreuter E."/>
            <person name="Kautsar S.A."/>
            <person name="Yang D."/>
            <person name="Bader C.D."/>
            <person name="Teijaro C.N."/>
            <person name="Fluegel L."/>
            <person name="Davis C.M."/>
            <person name="Simpson J.R."/>
            <person name="Lauterbach L."/>
            <person name="Steele A.D."/>
            <person name="Gui C."/>
            <person name="Meng S."/>
            <person name="Li G."/>
            <person name="Viehrig K."/>
            <person name="Ye F."/>
            <person name="Su P."/>
            <person name="Kiefer A.F."/>
            <person name="Nichols A."/>
            <person name="Cepeda A.J."/>
            <person name="Yan W."/>
            <person name="Fan B."/>
            <person name="Jiang Y."/>
            <person name="Adhikari A."/>
            <person name="Zheng C.-J."/>
            <person name="Schuster L."/>
            <person name="Cowan T.M."/>
            <person name="Smanski M.J."/>
            <person name="Chevrette M.G."/>
            <person name="De Carvalho L.P.S."/>
            <person name="Shen B."/>
        </authorList>
    </citation>
    <scope>NUCLEOTIDE SEQUENCE [LARGE SCALE GENOMIC DNA]</scope>
    <source>
        <strain evidence="2 3">NPDC053399</strain>
    </source>
</reference>
<proteinExistence type="predicted"/>
<dbReference type="RefSeq" id="WP_399652554.1">
    <property type="nucleotide sequence ID" value="NZ_JBITYG010000007.1"/>
</dbReference>
<evidence type="ECO:0000313" key="2">
    <source>
        <dbReference type="EMBL" id="MFI9103465.1"/>
    </source>
</evidence>
<comment type="caution">
    <text evidence="2">The sequence shown here is derived from an EMBL/GenBank/DDBJ whole genome shotgun (WGS) entry which is preliminary data.</text>
</comment>
<dbReference type="Proteomes" id="UP001614394">
    <property type="component" value="Unassembled WGS sequence"/>
</dbReference>
<sequence length="146" mass="15998">MSHRTTAEVIERFNHAFVHHDGSVLADLIDDHCVMEANQPAPDGARYEGRAACLEFWQALAEDRTSRFEPEDVVVAGERATIRWRYRFGDGPADSVRGVNLMHIRNGLIVEALGYSKTTGDVPLAVDGLDGRDGQGGHDALDRLAG</sequence>
<keyword evidence="3" id="KW-1185">Reference proteome</keyword>
<accession>A0ABW8CAL5</accession>
<dbReference type="InterPro" id="IPR037401">
    <property type="entry name" value="SnoaL-like"/>
</dbReference>
<protein>
    <submittedName>
        <fullName evidence="2">Nuclear transport factor 2 family protein</fullName>
    </submittedName>
</protein>
<dbReference type="Gene3D" id="3.10.450.50">
    <property type="match status" value="1"/>
</dbReference>